<dbReference type="Proteomes" id="UP000821853">
    <property type="component" value="Unassembled WGS sequence"/>
</dbReference>
<dbReference type="PROSITE" id="PS01033">
    <property type="entry name" value="GLOBIN"/>
    <property type="match status" value="1"/>
</dbReference>
<dbReference type="GO" id="GO:0005344">
    <property type="term" value="F:oxygen carrier activity"/>
    <property type="evidence" value="ECO:0007669"/>
    <property type="project" value="UniProtKB-KW"/>
</dbReference>
<keyword evidence="3 6" id="KW-0561">Oxygen transport</keyword>
<keyword evidence="5" id="KW-0408">Iron</keyword>
<reference evidence="8 9" key="1">
    <citation type="journal article" date="2020" name="Cell">
        <title>Large-Scale Comparative Analyses of Tick Genomes Elucidate Their Genetic Diversity and Vector Capacities.</title>
        <authorList>
            <consortium name="Tick Genome and Microbiome Consortium (TIGMIC)"/>
            <person name="Jia N."/>
            <person name="Wang J."/>
            <person name="Shi W."/>
            <person name="Du L."/>
            <person name="Sun Y."/>
            <person name="Zhan W."/>
            <person name="Jiang J.F."/>
            <person name="Wang Q."/>
            <person name="Zhang B."/>
            <person name="Ji P."/>
            <person name="Bell-Sakyi L."/>
            <person name="Cui X.M."/>
            <person name="Yuan T.T."/>
            <person name="Jiang B.G."/>
            <person name="Yang W.F."/>
            <person name="Lam T.T."/>
            <person name="Chang Q.C."/>
            <person name="Ding S.J."/>
            <person name="Wang X.J."/>
            <person name="Zhu J.G."/>
            <person name="Ruan X.D."/>
            <person name="Zhao L."/>
            <person name="Wei J.T."/>
            <person name="Ye R.Z."/>
            <person name="Que T.C."/>
            <person name="Du C.H."/>
            <person name="Zhou Y.H."/>
            <person name="Cheng J.X."/>
            <person name="Dai P.F."/>
            <person name="Guo W.B."/>
            <person name="Han X.H."/>
            <person name="Huang E.J."/>
            <person name="Li L.F."/>
            <person name="Wei W."/>
            <person name="Gao Y.C."/>
            <person name="Liu J.Z."/>
            <person name="Shao H.Z."/>
            <person name="Wang X."/>
            <person name="Wang C.C."/>
            <person name="Yang T.C."/>
            <person name="Huo Q.B."/>
            <person name="Li W."/>
            <person name="Chen H.Y."/>
            <person name="Chen S.E."/>
            <person name="Zhou L.G."/>
            <person name="Ni X.B."/>
            <person name="Tian J.H."/>
            <person name="Sheng Y."/>
            <person name="Liu T."/>
            <person name="Pan Y.S."/>
            <person name="Xia L.Y."/>
            <person name="Li J."/>
            <person name="Zhao F."/>
            <person name="Cao W.C."/>
        </authorList>
    </citation>
    <scope>NUCLEOTIDE SEQUENCE [LARGE SCALE GENOMIC DNA]</scope>
    <source>
        <strain evidence="8">HaeL-2018</strain>
    </source>
</reference>
<dbReference type="Pfam" id="PF00042">
    <property type="entry name" value="Globin"/>
    <property type="match status" value="1"/>
</dbReference>
<sequence>MGNATRKLGDAPDEHTGLSPRQVKLVQDSWHAFCRDNREYGVLLFLSMFVKHPEYLKLFPNFRGKPVGTLKDDPVFRAHGCAIGYHMTSMVDSLNEPATFEVLARRNGTEHLKRKGVKPAHFEVMGGCLVDVLRAKNEKLMTPDTVEAWGKFLTVRRPFLLLEDFKVFTYVVIP</sequence>
<comment type="caution">
    <text evidence="8">The sequence shown here is derived from an EMBL/GenBank/DDBJ whole genome shotgun (WGS) entry which is preliminary data.</text>
</comment>
<dbReference type="GO" id="GO:0020037">
    <property type="term" value="F:heme binding"/>
    <property type="evidence" value="ECO:0007669"/>
    <property type="project" value="InterPro"/>
</dbReference>
<keyword evidence="1 6" id="KW-0813">Transport</keyword>
<dbReference type="EMBL" id="JABSTR010000008">
    <property type="protein sequence ID" value="KAH9377462.1"/>
    <property type="molecule type" value="Genomic_DNA"/>
</dbReference>
<keyword evidence="2 6" id="KW-0349">Heme</keyword>
<evidence type="ECO:0000259" key="7">
    <source>
        <dbReference type="PROSITE" id="PS01033"/>
    </source>
</evidence>
<comment type="similarity">
    <text evidence="6">Belongs to the globin family.</text>
</comment>
<name>A0A9J6GG81_HAELO</name>
<protein>
    <recommendedName>
        <fullName evidence="7">Globin domain-containing protein</fullName>
    </recommendedName>
</protein>
<evidence type="ECO:0000256" key="5">
    <source>
        <dbReference type="ARBA" id="ARBA00023004"/>
    </source>
</evidence>
<accession>A0A9J6GG81</accession>
<keyword evidence="4" id="KW-0479">Metal-binding</keyword>
<dbReference type="PANTHER" id="PTHR47217:SF1">
    <property type="entry name" value="GLOBIN-LIKE PROTEIN"/>
    <property type="match status" value="1"/>
</dbReference>
<evidence type="ECO:0000256" key="1">
    <source>
        <dbReference type="ARBA" id="ARBA00022448"/>
    </source>
</evidence>
<dbReference type="InterPro" id="IPR012292">
    <property type="entry name" value="Globin/Proto"/>
</dbReference>
<dbReference type="InterPro" id="IPR044399">
    <property type="entry name" value="Mb-like_M"/>
</dbReference>
<evidence type="ECO:0000256" key="4">
    <source>
        <dbReference type="ARBA" id="ARBA00022723"/>
    </source>
</evidence>
<dbReference type="PANTHER" id="PTHR47217">
    <property type="entry name" value="GLOBIN-LIKE PROTEIN"/>
    <property type="match status" value="1"/>
</dbReference>
<evidence type="ECO:0000256" key="3">
    <source>
        <dbReference type="ARBA" id="ARBA00022621"/>
    </source>
</evidence>
<dbReference type="OrthoDB" id="6483840at2759"/>
<gene>
    <name evidence="8" type="ORF">HPB48_006294</name>
</gene>
<dbReference type="GO" id="GO:0046872">
    <property type="term" value="F:metal ion binding"/>
    <property type="evidence" value="ECO:0007669"/>
    <property type="project" value="UniProtKB-KW"/>
</dbReference>
<evidence type="ECO:0000313" key="9">
    <source>
        <dbReference type="Proteomes" id="UP000821853"/>
    </source>
</evidence>
<dbReference type="CDD" id="cd01040">
    <property type="entry name" value="Mb-like"/>
    <property type="match status" value="1"/>
</dbReference>
<dbReference type="SUPFAM" id="SSF46458">
    <property type="entry name" value="Globin-like"/>
    <property type="match status" value="1"/>
</dbReference>
<evidence type="ECO:0000256" key="6">
    <source>
        <dbReference type="RuleBase" id="RU000356"/>
    </source>
</evidence>
<organism evidence="8 9">
    <name type="scientific">Haemaphysalis longicornis</name>
    <name type="common">Bush tick</name>
    <dbReference type="NCBI Taxonomy" id="44386"/>
    <lineage>
        <taxon>Eukaryota</taxon>
        <taxon>Metazoa</taxon>
        <taxon>Ecdysozoa</taxon>
        <taxon>Arthropoda</taxon>
        <taxon>Chelicerata</taxon>
        <taxon>Arachnida</taxon>
        <taxon>Acari</taxon>
        <taxon>Parasitiformes</taxon>
        <taxon>Ixodida</taxon>
        <taxon>Ixodoidea</taxon>
        <taxon>Ixodidae</taxon>
        <taxon>Haemaphysalinae</taxon>
        <taxon>Haemaphysalis</taxon>
    </lineage>
</organism>
<dbReference type="VEuPathDB" id="VectorBase:HLOH_049987"/>
<dbReference type="InterPro" id="IPR009050">
    <property type="entry name" value="Globin-like_sf"/>
</dbReference>
<evidence type="ECO:0000256" key="2">
    <source>
        <dbReference type="ARBA" id="ARBA00022617"/>
    </source>
</evidence>
<dbReference type="AlphaFoldDB" id="A0A9J6GG81"/>
<dbReference type="Gene3D" id="1.10.490.10">
    <property type="entry name" value="Globins"/>
    <property type="match status" value="1"/>
</dbReference>
<dbReference type="GO" id="GO:0019825">
    <property type="term" value="F:oxygen binding"/>
    <property type="evidence" value="ECO:0007669"/>
    <property type="project" value="InterPro"/>
</dbReference>
<keyword evidence="9" id="KW-1185">Reference proteome</keyword>
<dbReference type="OMA" id="DSWHAFC"/>
<evidence type="ECO:0000313" key="8">
    <source>
        <dbReference type="EMBL" id="KAH9377462.1"/>
    </source>
</evidence>
<feature type="domain" description="Globin" evidence="7">
    <location>
        <begin position="17"/>
        <end position="165"/>
    </location>
</feature>
<dbReference type="InterPro" id="IPR000971">
    <property type="entry name" value="Globin"/>
</dbReference>
<proteinExistence type="inferred from homology"/>